<name>A0A2Q4S7D1_CAEJA</name>
<accession>A0A2Q4S7D1</accession>
<keyword evidence="2" id="KW-1185">Reference proteome</keyword>
<dbReference type="EnsemblMetazoa" id="CJA23549.1">
    <property type="protein sequence ID" value="CJA23549.1"/>
    <property type="gene ID" value="WBGene00179121"/>
</dbReference>
<dbReference type="GO" id="GO:0003676">
    <property type="term" value="F:nucleic acid binding"/>
    <property type="evidence" value="ECO:0007669"/>
    <property type="project" value="InterPro"/>
</dbReference>
<protein>
    <recommendedName>
        <fullName evidence="3">Tc1-like transposase DDE domain-containing protein</fullName>
    </recommendedName>
</protein>
<reference evidence="1" key="2">
    <citation type="submission" date="2022-06" db="UniProtKB">
        <authorList>
            <consortium name="EnsemblMetazoa"/>
        </authorList>
    </citation>
    <scope>IDENTIFICATION</scope>
    <source>
        <strain evidence="1">DF5081</strain>
    </source>
</reference>
<organism evidence="1 2">
    <name type="scientific">Caenorhabditis japonica</name>
    <dbReference type="NCBI Taxonomy" id="281687"/>
    <lineage>
        <taxon>Eukaryota</taxon>
        <taxon>Metazoa</taxon>
        <taxon>Ecdysozoa</taxon>
        <taxon>Nematoda</taxon>
        <taxon>Chromadorea</taxon>
        <taxon>Rhabditida</taxon>
        <taxon>Rhabditina</taxon>
        <taxon>Rhabditomorpha</taxon>
        <taxon>Rhabditoidea</taxon>
        <taxon>Rhabditidae</taxon>
        <taxon>Peloderinae</taxon>
        <taxon>Caenorhabditis</taxon>
    </lineage>
</organism>
<sequence>MASLKSDSGQKVTYCVFNRVATSKRVSPPTFFSREHYIFHPDINLMEDVWGDLVRRIYRHGKKYETIGELKDAIIATWELLELELKSKTT</sequence>
<evidence type="ECO:0000313" key="1">
    <source>
        <dbReference type="EnsemblMetazoa" id="CJA23549.1"/>
    </source>
</evidence>
<dbReference type="Proteomes" id="UP000005237">
    <property type="component" value="Unassembled WGS sequence"/>
</dbReference>
<dbReference type="InParanoid" id="A0A2Q4S7D1"/>
<reference evidence="2" key="1">
    <citation type="submission" date="2010-08" db="EMBL/GenBank/DDBJ databases">
        <authorList>
            <consortium name="Caenorhabditis japonica Sequencing Consortium"/>
            <person name="Wilson R.K."/>
        </authorList>
    </citation>
    <scope>NUCLEOTIDE SEQUENCE [LARGE SCALE GENOMIC DNA]</scope>
    <source>
        <strain evidence="2">DF5081</strain>
    </source>
</reference>
<dbReference type="STRING" id="281687.A0A2Q4S7D1"/>
<proteinExistence type="predicted"/>
<dbReference type="EnsemblMetazoa" id="CJA39360.1">
    <property type="protein sequence ID" value="CJA39360.1"/>
    <property type="gene ID" value="WBGene00215207"/>
</dbReference>
<evidence type="ECO:0008006" key="3">
    <source>
        <dbReference type="Google" id="ProtNLM"/>
    </source>
</evidence>
<evidence type="ECO:0000313" key="2">
    <source>
        <dbReference type="Proteomes" id="UP000005237"/>
    </source>
</evidence>
<dbReference type="Gene3D" id="3.30.420.10">
    <property type="entry name" value="Ribonuclease H-like superfamily/Ribonuclease H"/>
    <property type="match status" value="1"/>
</dbReference>
<dbReference type="AlphaFoldDB" id="A0A2Q4S7D1"/>
<dbReference type="InterPro" id="IPR036397">
    <property type="entry name" value="RNaseH_sf"/>
</dbReference>